<protein>
    <submittedName>
        <fullName evidence="1">Putative movement protein</fullName>
    </submittedName>
</protein>
<accession>A0A076L1F1</accession>
<dbReference type="InterPro" id="IPR004909">
    <property type="entry name" value="Vir_Hsp90"/>
</dbReference>
<proteinExistence type="predicted"/>
<sequence length="517" mass="59478">MEPVDTSERVKRLFSVVFKKSNNDEKIHKLADYLLKYYSTENRNLYRTTINNKAFSFTSTYSVSGGKVYLDTKEPWQVVKLIIIYLYKVEPGYLKKTNYSPENLFARLRFDDYYDEWNKYFDKDVNDYLADHPEEGCLYTMNDIMKEYPGEEPTAQLTLYRVCNSLGKKISVRELKEGKISAFKIESKTDNAEIGEGVGGNALFKECVEILQSYLLLNSSKAGREKIRANAKIFECYLSSLVPKGLDKKLAANPLVVAKFVNAFTVRTVNSKGFGDNFKAVKELSPELLSFIKRVFLVDARLNEDVLFIALPKNSVVEILGDKFAVGEYLKVQNVLPASSNSSSLPPDIDKCVSDALVTFMRTFGNFQPAFILDIWLFVFGKMTTNSKLWREDNEILVTVGDVVVKSTTSRLLSHVKNCVRRDFPQFSTDNIIRQWANLRGDRAKQMFQLMNFRPGLFSSIPGIKPYMRFDFFKMLDLSKCTREEIESYQTLRRVTESRSNKTACDDRCLESWILRK</sequence>
<dbReference type="Pfam" id="PF03225">
    <property type="entry name" value="Viral_Hsp90"/>
    <property type="match status" value="1"/>
</dbReference>
<evidence type="ECO:0000313" key="1">
    <source>
        <dbReference type="EMBL" id="AIJ01412.1"/>
    </source>
</evidence>
<dbReference type="EMBL" id="KJ815045">
    <property type="protein sequence ID" value="AIJ01412.1"/>
    <property type="molecule type" value="Genomic_RNA"/>
</dbReference>
<reference evidence="1" key="1">
    <citation type="submission" date="2014-05" db="EMBL/GenBank/DDBJ databases">
        <title>The Complete Nucleotide Sequence of the RNA2 of a Chinese Isolate of Tomato chlorosis virus.</title>
        <authorList>
            <person name="Karwitha M.C."/>
            <person name="Tao X."/>
        </authorList>
    </citation>
    <scope>NUCLEOTIDE SEQUENCE</scope>
    <source>
        <strain evidence="1">Nanjing</strain>
    </source>
</reference>
<name>A0A076L1F1_9CLOS</name>
<organism evidence="1">
    <name type="scientific">Tomato chlorosis virus</name>
    <dbReference type="NCBI Taxonomy" id="67754"/>
    <lineage>
        <taxon>Viruses</taxon>
        <taxon>Riboviria</taxon>
        <taxon>Orthornavirae</taxon>
        <taxon>Kitrinoviricota</taxon>
        <taxon>Alsuviricetes</taxon>
        <taxon>Martellivirales</taxon>
        <taxon>Closteroviridae</taxon>
        <taxon>Crinivirus</taxon>
        <taxon>Crinivirus tomatichlorosis</taxon>
    </lineage>
</organism>